<keyword evidence="3" id="KW-1185">Reference proteome</keyword>
<evidence type="ECO:0000313" key="3">
    <source>
        <dbReference type="Proteomes" id="UP001059597"/>
    </source>
</evidence>
<dbReference type="Pfam" id="PF13374">
    <property type="entry name" value="TPR_10"/>
    <property type="match status" value="3"/>
</dbReference>
<dbReference type="SUPFAM" id="SSF48452">
    <property type="entry name" value="TPR-like"/>
    <property type="match status" value="2"/>
</dbReference>
<gene>
    <name evidence="2" type="ORF">HEK616_35270</name>
</gene>
<proteinExistence type="predicted"/>
<name>A0ABN6QYY1_STRNI</name>
<dbReference type="EMBL" id="AP026073">
    <property type="protein sequence ID" value="BDM70040.1"/>
    <property type="molecule type" value="Genomic_DNA"/>
</dbReference>
<dbReference type="Proteomes" id="UP001059597">
    <property type="component" value="Chromosome"/>
</dbReference>
<dbReference type="PANTHER" id="PTHR46082">
    <property type="entry name" value="ATP/GTP-BINDING PROTEIN-RELATED"/>
    <property type="match status" value="1"/>
</dbReference>
<dbReference type="PANTHER" id="PTHR46082:SF6">
    <property type="entry name" value="AAA+ ATPASE DOMAIN-CONTAINING PROTEIN-RELATED"/>
    <property type="match status" value="1"/>
</dbReference>
<reference evidence="2" key="1">
    <citation type="submission" date="2022-06" db="EMBL/GenBank/DDBJ databases">
        <title>Complete genome sequence of Streptomyces nigrescens HEK616.</title>
        <authorList>
            <person name="Asamizu S."/>
            <person name="Onaka H."/>
        </authorList>
    </citation>
    <scope>NUCLEOTIDE SEQUENCE</scope>
    <source>
        <strain evidence="2">HEK616</strain>
    </source>
</reference>
<accession>A0ABN6QYY1</accession>
<feature type="region of interest" description="Disordered" evidence="1">
    <location>
        <begin position="770"/>
        <end position="789"/>
    </location>
</feature>
<organism evidence="2 3">
    <name type="scientific">Streptomyces nigrescens</name>
    <dbReference type="NCBI Taxonomy" id="1920"/>
    <lineage>
        <taxon>Bacteria</taxon>
        <taxon>Bacillati</taxon>
        <taxon>Actinomycetota</taxon>
        <taxon>Actinomycetes</taxon>
        <taxon>Kitasatosporales</taxon>
        <taxon>Streptomycetaceae</taxon>
        <taxon>Streptomyces</taxon>
    </lineage>
</organism>
<protein>
    <submittedName>
        <fullName evidence="2">Tetratricopeptide repeat protein</fullName>
    </submittedName>
</protein>
<dbReference type="InterPro" id="IPR027417">
    <property type="entry name" value="P-loop_NTPase"/>
</dbReference>
<evidence type="ECO:0000256" key="1">
    <source>
        <dbReference type="SAM" id="MobiDB-lite"/>
    </source>
</evidence>
<sequence>MAVGFAEQIVYAAPQRGSVRWPHQTGVLPRQADGFRHRADLAEVLDAATDGGTAGRCQVLSGVGGVGKTQLAAHHARCMWQAGEVDLLVWVTASSRESILAAYAQAAGETLGGPLSAPERAASAFLAWLHPRPPSDGSGCRWLVVLDDVADPGHLRGLWPPSSPSGRTLVTTRRRDAALTGPERSLVEVGLFTPSEAAAYLSDTLAVHGRHESPEQLAALAMDLGCLPLALSQAAAYLIDADMDCATYRTRLADRNTALNTLLPDPSGLPDDQAVTVTAAWSLSLEQANRTRPRDLARPMLQLAAMLDANGIPAGVVTSPPVLTYLAAQRAATSPSHASEPPQTTAEEATSTLRTLHRLNLIDHTPTSPHRAVRVHQLIQRAVRDTLPVGHIESCARAAADALMAAWPEVDRDIALAQVLRANAETLRSLAEDALWRPGPHPLLLRSGQSLGKAGQATAARNYMRRLVDTSQSRLGADDPHTLNARRSLAWWQGEAGDPTTAVATLTSLLPHQQRLLGPDHPDTLSTRSDLGHWQRYAGDTAGAVTTFALLLTDQQRLLGPDHPDTLITRHDLAHCQARNGDFAAGANALAELLPRLKETLGAEHPTTLLTRHDLAFWQSKASGDTEHAVRALTQLLPDMERVLGPEHHHAQITRSNLANFQGEAGDAAGAVTTLTALLADRKRVLGAEHPRTLLTCSDLIRWQARTEDHATVTKAFTDLLEKMQQVLGPDHPTTLKTRSYLARFWDETGNAADAIRELTALLADQERILGPQHPDTVTTRDQLAHRRG</sequence>
<dbReference type="Gene3D" id="1.25.40.10">
    <property type="entry name" value="Tetratricopeptide repeat domain"/>
    <property type="match status" value="2"/>
</dbReference>
<dbReference type="RefSeq" id="WP_261953851.1">
    <property type="nucleotide sequence ID" value="NZ_AP026073.1"/>
</dbReference>
<dbReference type="SUPFAM" id="SSF52540">
    <property type="entry name" value="P-loop containing nucleoside triphosphate hydrolases"/>
    <property type="match status" value="1"/>
</dbReference>
<dbReference type="InterPro" id="IPR053137">
    <property type="entry name" value="NLR-like"/>
</dbReference>
<dbReference type="Gene3D" id="3.40.50.300">
    <property type="entry name" value="P-loop containing nucleotide triphosphate hydrolases"/>
    <property type="match status" value="1"/>
</dbReference>
<dbReference type="InterPro" id="IPR011990">
    <property type="entry name" value="TPR-like_helical_dom_sf"/>
</dbReference>
<evidence type="ECO:0000313" key="2">
    <source>
        <dbReference type="EMBL" id="BDM70040.1"/>
    </source>
</evidence>